<dbReference type="Proteomes" id="UP000834106">
    <property type="component" value="Chromosome 6"/>
</dbReference>
<gene>
    <name evidence="2" type="ORF">FPE_LOCUS10968</name>
</gene>
<feature type="compositionally biased region" description="Polar residues" evidence="1">
    <location>
        <begin position="1"/>
        <end position="32"/>
    </location>
</feature>
<dbReference type="AlphaFoldDB" id="A0AAD1Z5Y6"/>
<dbReference type="PANTHER" id="PTHR47512">
    <property type="entry name" value="EXPRESSED PROTEIN"/>
    <property type="match status" value="1"/>
</dbReference>
<evidence type="ECO:0000313" key="3">
    <source>
        <dbReference type="Proteomes" id="UP000834106"/>
    </source>
</evidence>
<organism evidence="2 3">
    <name type="scientific">Fraxinus pennsylvanica</name>
    <dbReference type="NCBI Taxonomy" id="56036"/>
    <lineage>
        <taxon>Eukaryota</taxon>
        <taxon>Viridiplantae</taxon>
        <taxon>Streptophyta</taxon>
        <taxon>Embryophyta</taxon>
        <taxon>Tracheophyta</taxon>
        <taxon>Spermatophyta</taxon>
        <taxon>Magnoliopsida</taxon>
        <taxon>eudicotyledons</taxon>
        <taxon>Gunneridae</taxon>
        <taxon>Pentapetalae</taxon>
        <taxon>asterids</taxon>
        <taxon>lamiids</taxon>
        <taxon>Lamiales</taxon>
        <taxon>Oleaceae</taxon>
        <taxon>Oleeae</taxon>
        <taxon>Fraxinus</taxon>
    </lineage>
</organism>
<proteinExistence type="predicted"/>
<evidence type="ECO:0000256" key="1">
    <source>
        <dbReference type="SAM" id="MobiDB-lite"/>
    </source>
</evidence>
<sequence>METPLSTRRVTRSQTLAAVADNSINNKNNMEVSKSEKTVTKSRHMSNKKGQDRSAFMDITNDSPIVGLAKGNLKTPSSTMSKKRINCQAKITGTPGSGEALLRDQVKSLLQKVEEEAELSKITLQQKPFFNLVNSPIGLLAPTPANTPQILNLSDSSSNYFPSVTPSPVEDKFLIPQVPNQIISKISDGEKQDAFESEKCVVTRSLLLEFFEKSDSSDSSVLTCEGEGSESSKVKLSTSEDDASIWSIQVHASSNRDDCEEEEDFLEEEVEKECDYDYNFVDEEEDYDRGLLDELCERMIKMNVNGCKKMVKFRGKHTRFVYGSDDELEGEVVVACSGEIESPAS</sequence>
<accession>A0AAD1Z5Y6</accession>
<dbReference type="PANTHER" id="PTHR47512:SF3">
    <property type="entry name" value="CHALCONE-FLAVONONE ISOMERASE FAMILY PROTEIN"/>
    <property type="match status" value="1"/>
</dbReference>
<protein>
    <submittedName>
        <fullName evidence="2">Uncharacterized protein</fullName>
    </submittedName>
</protein>
<feature type="region of interest" description="Disordered" evidence="1">
    <location>
        <begin position="1"/>
        <end position="51"/>
    </location>
</feature>
<name>A0AAD1Z5Y6_9LAMI</name>
<reference evidence="2" key="1">
    <citation type="submission" date="2023-05" db="EMBL/GenBank/DDBJ databases">
        <authorList>
            <person name="Huff M."/>
        </authorList>
    </citation>
    <scope>NUCLEOTIDE SEQUENCE</scope>
</reference>
<keyword evidence="3" id="KW-1185">Reference proteome</keyword>
<evidence type="ECO:0000313" key="2">
    <source>
        <dbReference type="EMBL" id="CAI9763538.1"/>
    </source>
</evidence>
<dbReference type="EMBL" id="OU503041">
    <property type="protein sequence ID" value="CAI9763538.1"/>
    <property type="molecule type" value="Genomic_DNA"/>
</dbReference>